<proteinExistence type="predicted"/>
<dbReference type="RefSeq" id="XP_062642188.1">
    <property type="nucleotide sequence ID" value="XM_062787064.1"/>
</dbReference>
<keyword evidence="3" id="KW-1185">Reference proteome</keyword>
<protein>
    <submittedName>
        <fullName evidence="2">Uncharacterized protein</fullName>
    </submittedName>
</protein>
<sequence>MPTRRPGRTLCIQEQRNRRHFSPDPSGWGRLHDVGERLLTACFRLSRSISLGTWIIDVKQSCLAGPTHTARDQISTRLLGLGYQASALGVVSAIVRWGSASGDVGPQPHARGRRACASRHSRSQDSGRRS</sequence>
<comment type="caution">
    <text evidence="2">The sequence shown here is derived from an EMBL/GenBank/DDBJ whole genome shotgun (WGS) entry which is preliminary data.</text>
</comment>
<reference evidence="2" key="1">
    <citation type="journal article" date="2023" name="Mol. Phylogenet. Evol.">
        <title>Genome-scale phylogeny and comparative genomics of the fungal order Sordariales.</title>
        <authorList>
            <person name="Hensen N."/>
            <person name="Bonometti L."/>
            <person name="Westerberg I."/>
            <person name="Brannstrom I.O."/>
            <person name="Guillou S."/>
            <person name="Cros-Aarteil S."/>
            <person name="Calhoun S."/>
            <person name="Haridas S."/>
            <person name="Kuo A."/>
            <person name="Mondo S."/>
            <person name="Pangilinan J."/>
            <person name="Riley R."/>
            <person name="LaButti K."/>
            <person name="Andreopoulos B."/>
            <person name="Lipzen A."/>
            <person name="Chen C."/>
            <person name="Yan M."/>
            <person name="Daum C."/>
            <person name="Ng V."/>
            <person name="Clum A."/>
            <person name="Steindorff A."/>
            <person name="Ohm R.A."/>
            <person name="Martin F."/>
            <person name="Silar P."/>
            <person name="Natvig D.O."/>
            <person name="Lalanne C."/>
            <person name="Gautier V."/>
            <person name="Ament-Velasquez S.L."/>
            <person name="Kruys A."/>
            <person name="Hutchinson M.I."/>
            <person name="Powell A.J."/>
            <person name="Barry K."/>
            <person name="Miller A.N."/>
            <person name="Grigoriev I.V."/>
            <person name="Debuchy R."/>
            <person name="Gladieux P."/>
            <person name="Hiltunen Thoren M."/>
            <person name="Johannesson H."/>
        </authorList>
    </citation>
    <scope>NUCLEOTIDE SEQUENCE</scope>
    <source>
        <strain evidence="2">CBS 731.68</strain>
    </source>
</reference>
<dbReference type="EMBL" id="MU853269">
    <property type="protein sequence ID" value="KAK4118415.1"/>
    <property type="molecule type" value="Genomic_DNA"/>
</dbReference>
<feature type="region of interest" description="Disordered" evidence="1">
    <location>
        <begin position="100"/>
        <end position="130"/>
    </location>
</feature>
<dbReference type="AlphaFoldDB" id="A0AAN6YY33"/>
<evidence type="ECO:0000313" key="3">
    <source>
        <dbReference type="Proteomes" id="UP001302602"/>
    </source>
</evidence>
<evidence type="ECO:0000256" key="1">
    <source>
        <dbReference type="SAM" id="MobiDB-lite"/>
    </source>
</evidence>
<dbReference type="Proteomes" id="UP001302602">
    <property type="component" value="Unassembled WGS sequence"/>
</dbReference>
<evidence type="ECO:0000313" key="2">
    <source>
        <dbReference type="EMBL" id="KAK4118415.1"/>
    </source>
</evidence>
<reference evidence="2" key="2">
    <citation type="submission" date="2023-05" db="EMBL/GenBank/DDBJ databases">
        <authorList>
            <consortium name="Lawrence Berkeley National Laboratory"/>
            <person name="Steindorff A."/>
            <person name="Hensen N."/>
            <person name="Bonometti L."/>
            <person name="Westerberg I."/>
            <person name="Brannstrom I.O."/>
            <person name="Guillou S."/>
            <person name="Cros-Aarteil S."/>
            <person name="Calhoun S."/>
            <person name="Haridas S."/>
            <person name="Kuo A."/>
            <person name="Mondo S."/>
            <person name="Pangilinan J."/>
            <person name="Riley R."/>
            <person name="Labutti K."/>
            <person name="Andreopoulos B."/>
            <person name="Lipzen A."/>
            <person name="Chen C."/>
            <person name="Yanf M."/>
            <person name="Daum C."/>
            <person name="Ng V."/>
            <person name="Clum A."/>
            <person name="Ohm R."/>
            <person name="Martin F."/>
            <person name="Silar P."/>
            <person name="Natvig D."/>
            <person name="Lalanne C."/>
            <person name="Gautier V."/>
            <person name="Ament-Velasquez S.L."/>
            <person name="Kruys A."/>
            <person name="Hutchinson M.I."/>
            <person name="Powell A.J."/>
            <person name="Barry K."/>
            <person name="Miller A.N."/>
            <person name="Grigoriev I.V."/>
            <person name="Debuchy R."/>
            <person name="Gladieux P."/>
            <person name="Thoren M.H."/>
            <person name="Johannesson H."/>
        </authorList>
    </citation>
    <scope>NUCLEOTIDE SEQUENCE</scope>
    <source>
        <strain evidence="2">CBS 731.68</strain>
    </source>
</reference>
<dbReference type="GeneID" id="87823834"/>
<feature type="compositionally biased region" description="Basic residues" evidence="1">
    <location>
        <begin position="110"/>
        <end position="121"/>
    </location>
</feature>
<name>A0AAN6YY33_9PEZI</name>
<organism evidence="2 3">
    <name type="scientific">Parathielavia appendiculata</name>
    <dbReference type="NCBI Taxonomy" id="2587402"/>
    <lineage>
        <taxon>Eukaryota</taxon>
        <taxon>Fungi</taxon>
        <taxon>Dikarya</taxon>
        <taxon>Ascomycota</taxon>
        <taxon>Pezizomycotina</taxon>
        <taxon>Sordariomycetes</taxon>
        <taxon>Sordariomycetidae</taxon>
        <taxon>Sordariales</taxon>
        <taxon>Chaetomiaceae</taxon>
        <taxon>Parathielavia</taxon>
    </lineage>
</organism>
<accession>A0AAN6YY33</accession>
<gene>
    <name evidence="2" type="ORF">N657DRAFT_373957</name>
</gene>